<accession>A0A346XYX6</accession>
<dbReference type="InterPro" id="IPR002881">
    <property type="entry name" value="DUF58"/>
</dbReference>
<organism evidence="2 3">
    <name type="scientific">Euzebya pacifica</name>
    <dbReference type="NCBI Taxonomy" id="1608957"/>
    <lineage>
        <taxon>Bacteria</taxon>
        <taxon>Bacillati</taxon>
        <taxon>Actinomycetota</taxon>
        <taxon>Nitriliruptoria</taxon>
        <taxon>Euzebyales</taxon>
    </lineage>
</organism>
<dbReference type="Proteomes" id="UP000264006">
    <property type="component" value="Chromosome"/>
</dbReference>
<evidence type="ECO:0000313" key="2">
    <source>
        <dbReference type="EMBL" id="AXV07423.1"/>
    </source>
</evidence>
<dbReference type="AlphaFoldDB" id="A0A346XYX6"/>
<keyword evidence="3" id="KW-1185">Reference proteome</keyword>
<feature type="domain" description="DUF58" evidence="1">
    <location>
        <begin position="202"/>
        <end position="286"/>
    </location>
</feature>
<dbReference type="RefSeq" id="WP_114591916.1">
    <property type="nucleotide sequence ID" value="NZ_CP031165.1"/>
</dbReference>
<evidence type="ECO:0000313" key="3">
    <source>
        <dbReference type="Proteomes" id="UP000264006"/>
    </source>
</evidence>
<dbReference type="Pfam" id="PF01882">
    <property type="entry name" value="DUF58"/>
    <property type="match status" value="1"/>
</dbReference>
<sequence>MLTGRGVSVALAAVLTWLIGRMLGIAELYAVAVACGAVLGLGVLYVRQTTSSVAARRLVETDRVVAGGEVHASLELRNDGRVPTPTLLVSEQLPESLWAAEQALPGEARFVIGGLGPGRVATAPYRARADARGRQQLGPVTVRIRDPFGVAERIRRYTAVQDVLVYPRIERLPDQQVSGTHMGSGSSDSRRVFATGDEFYTMREYVRGDDLRMVHWPSTAHRQTMMVRQMEQPWQAHATLHLDTRRSSHTDGPDGTLEHAVSIAASLVYHLADRGYAIRLVTDTDTGRGGPQPWAQSLDRLALLEPSDNTGMGPSVAATRGGEGLFVSVVGVPDGREDPAHHPDMRALFGVRGFGQRLVFVTGPRADDPRAVRAVQLLAAAGWQATLMTPGTPLAPRWVELMTPRSRHGARAGAAG</sequence>
<reference evidence="2 3" key="1">
    <citation type="submission" date="2018-09" db="EMBL/GenBank/DDBJ databases">
        <title>Complete genome sequence of Euzebya sp. DY32-46 isolated from seawater of Pacific Ocean.</title>
        <authorList>
            <person name="Xu L."/>
            <person name="Wu Y.-H."/>
            <person name="Xu X.-W."/>
        </authorList>
    </citation>
    <scope>NUCLEOTIDE SEQUENCE [LARGE SCALE GENOMIC DNA]</scope>
    <source>
        <strain evidence="2 3">DY32-46</strain>
    </source>
</reference>
<dbReference type="PANTHER" id="PTHR34351">
    <property type="entry name" value="SLR1927 PROTEIN-RELATED"/>
    <property type="match status" value="1"/>
</dbReference>
<dbReference type="OrthoDB" id="9812729at2"/>
<evidence type="ECO:0000259" key="1">
    <source>
        <dbReference type="Pfam" id="PF01882"/>
    </source>
</evidence>
<dbReference type="KEGG" id="euz:DVS28_a2744"/>
<protein>
    <recommendedName>
        <fullName evidence="1">DUF58 domain-containing protein</fullName>
    </recommendedName>
</protein>
<proteinExistence type="predicted"/>
<dbReference type="EMBL" id="CP031165">
    <property type="protein sequence ID" value="AXV07423.1"/>
    <property type="molecule type" value="Genomic_DNA"/>
</dbReference>
<name>A0A346XYX6_9ACTN</name>
<dbReference type="PANTHER" id="PTHR34351:SF1">
    <property type="entry name" value="SLR1927 PROTEIN"/>
    <property type="match status" value="1"/>
</dbReference>
<gene>
    <name evidence="2" type="ORF">DVS28_a2744</name>
</gene>